<evidence type="ECO:0000256" key="1">
    <source>
        <dbReference type="SAM" id="MobiDB-lite"/>
    </source>
</evidence>
<accession>A0A0S2DNN4</accession>
<dbReference type="AlphaFoldDB" id="A0A0S2DNN4"/>
<organism evidence="2 3">
    <name type="scientific">Lysobacter enzymogenes</name>
    <dbReference type="NCBI Taxonomy" id="69"/>
    <lineage>
        <taxon>Bacteria</taxon>
        <taxon>Pseudomonadati</taxon>
        <taxon>Pseudomonadota</taxon>
        <taxon>Gammaproteobacteria</taxon>
        <taxon>Lysobacterales</taxon>
        <taxon>Lysobacteraceae</taxon>
        <taxon>Lysobacter</taxon>
    </lineage>
</organism>
<feature type="compositionally biased region" description="Pro residues" evidence="1">
    <location>
        <begin position="34"/>
        <end position="51"/>
    </location>
</feature>
<reference evidence="2 3" key="1">
    <citation type="submission" date="2015-11" db="EMBL/GenBank/DDBJ databases">
        <title>Genome sequences of Lysobacter enzymogenes strain C3 and Lysobacter antibioticus ATCC 29479.</title>
        <authorList>
            <person name="Kobayashi D.Y."/>
        </authorList>
    </citation>
    <scope>NUCLEOTIDE SEQUENCE [LARGE SCALE GENOMIC DNA]</scope>
    <source>
        <strain evidence="2 3">C3</strain>
    </source>
</reference>
<dbReference type="KEGG" id="lez:GLE_4710"/>
<protein>
    <submittedName>
        <fullName evidence="2">Uncharacterized protein</fullName>
    </submittedName>
</protein>
<dbReference type="Proteomes" id="UP000061569">
    <property type="component" value="Chromosome"/>
</dbReference>
<gene>
    <name evidence="2" type="ORF">GLE_4710</name>
</gene>
<name>A0A0S2DNN4_LYSEN</name>
<sequence length="706" mass="76385">MSGIDGVNYQLLRNLPPEDRQAILDAAKTQAAPAPEPPPPPPPPPPAPPPQDAKTPEEAVRAIHGLPLPKNSDLSSSMPSQVYDSIYRPRVSEFNTTRRTEAQAALDRMEPKLEDFRNSGLNGATANYEYQQSRDAFDSNPYVKELQRIVVEATDKPTDVPAYLTNSGDAKPSEVAKLDFPTVRGALETLGVQLPDQPTPEQVASSYELLKLMPGDVLSYAINPGMSVTYSTPVVGIGTPGVVSPQLKSDIVAEGKVELSDVQTGVDFQQTQQFKASVQLHTEAGVEVAKTPLQKLYKYADRFNQVPDGVKELVDNSKLLKAALKAPPVLGHYMEVEGTRLSYEATVTPEQGAKLDKGDMSGMPNPLDPLAMPEGTSVLMRGQNLTGSDFALNYKSYVGIGGTHTELDGAGFGVRKVDSSVVEVYAGPMETVENATMFGLGKVGSYSIGLSVETSSETRSLNTARIDLSTQEGRDAYQAFMSGGKVPDWNPPGVQRSGTTEVFNAEHAARLGIDLGPVSMGIGNSSQLTITRNVWQDGTVDQTNSYQSMGQTTDVQFQIGADGKPVKDSTQWTLVLPNTSDVAASYFNSSYHPEQLNKKFDGDQHLQFEFTDKDLMALRDRARESVGNIGGEQHGGERLRDLDSGRITPFPNDLSEQIAIAKTPDEVFAAISRRGQSGCEDFVSMMMWGDQRDTKLPGTFTLKDAG</sequence>
<evidence type="ECO:0000313" key="3">
    <source>
        <dbReference type="Proteomes" id="UP000061569"/>
    </source>
</evidence>
<feature type="region of interest" description="Disordered" evidence="1">
    <location>
        <begin position="15"/>
        <end position="78"/>
    </location>
</feature>
<proteinExistence type="predicted"/>
<dbReference type="PATRIC" id="fig|69.6.peg.4644"/>
<evidence type="ECO:0000313" key="2">
    <source>
        <dbReference type="EMBL" id="ALN60051.1"/>
    </source>
</evidence>
<dbReference type="STRING" id="69.GLE_4710"/>
<dbReference type="EMBL" id="CP013140">
    <property type="protein sequence ID" value="ALN60051.1"/>
    <property type="molecule type" value="Genomic_DNA"/>
</dbReference>